<evidence type="ECO:0000256" key="3">
    <source>
        <dbReference type="ARBA" id="ARBA00022917"/>
    </source>
</evidence>
<dbReference type="Pfam" id="PF03462">
    <property type="entry name" value="PCRF"/>
    <property type="match status" value="1"/>
</dbReference>
<dbReference type="Gene3D" id="3.30.160.20">
    <property type="match status" value="1"/>
</dbReference>
<comment type="similarity">
    <text evidence="1">Belongs to the prokaryotic/mitochondrial release factor family.</text>
</comment>
<dbReference type="InterPro" id="IPR050057">
    <property type="entry name" value="Prokaryotic/Mito_RF"/>
</dbReference>
<comment type="caution">
    <text evidence="6">The sequence shown here is derived from an EMBL/GenBank/DDBJ whole genome shotgun (WGS) entry which is preliminary data.</text>
</comment>
<dbReference type="Gene3D" id="6.10.140.1950">
    <property type="match status" value="1"/>
</dbReference>
<evidence type="ECO:0000313" key="6">
    <source>
        <dbReference type="EMBL" id="KAF7991536.1"/>
    </source>
</evidence>
<dbReference type="FunFam" id="3.30.160.20:FF:000004">
    <property type="entry name" value="Peptide chain release factor 1"/>
    <property type="match status" value="1"/>
</dbReference>
<evidence type="ECO:0000256" key="2">
    <source>
        <dbReference type="ARBA" id="ARBA00022481"/>
    </source>
</evidence>
<reference evidence="6 7" key="1">
    <citation type="submission" date="2020-08" db="EMBL/GenBank/DDBJ databases">
        <title>Aphidius gifuensis genome sequencing and assembly.</title>
        <authorList>
            <person name="Du Z."/>
        </authorList>
    </citation>
    <scope>NUCLEOTIDE SEQUENCE [LARGE SCALE GENOMIC DNA]</scope>
    <source>
        <strain evidence="6">YNYX2018</strain>
        <tissue evidence="6">Adults</tissue>
    </source>
</reference>
<dbReference type="PANTHER" id="PTHR43804">
    <property type="entry name" value="LD18447P"/>
    <property type="match status" value="1"/>
</dbReference>
<dbReference type="Pfam" id="PF00472">
    <property type="entry name" value="RF-1"/>
    <property type="match status" value="1"/>
</dbReference>
<accession>A0A834XSS8</accession>
<feature type="domain" description="Prokaryotic-type class I peptide chain release factors" evidence="5">
    <location>
        <begin position="269"/>
        <end position="285"/>
    </location>
</feature>
<evidence type="ECO:0000256" key="4">
    <source>
        <dbReference type="SAM" id="Coils"/>
    </source>
</evidence>
<keyword evidence="4" id="KW-0175">Coiled coil</keyword>
<feature type="coiled-coil region" evidence="4">
    <location>
        <begin position="84"/>
        <end position="132"/>
    </location>
</feature>
<evidence type="ECO:0000259" key="5">
    <source>
        <dbReference type="PROSITE" id="PS00745"/>
    </source>
</evidence>
<dbReference type="EMBL" id="JACMRX010000004">
    <property type="protein sequence ID" value="KAF7991536.1"/>
    <property type="molecule type" value="Genomic_DNA"/>
</dbReference>
<dbReference type="PROSITE" id="PS00745">
    <property type="entry name" value="RF_PROK_I"/>
    <property type="match status" value="1"/>
</dbReference>
<dbReference type="Proteomes" id="UP000639338">
    <property type="component" value="Unassembled WGS sequence"/>
</dbReference>
<sequence>MLFLLRQCNFQLRSKLNNIYSNINLVNLKKLNYNDKKFFSIRSDLGVSDKSLKNYIKLLTDAHNNTNNYDNDEQLVAIVNKRQVSEILTKRSRIQEDLKNLKELVDSDEEMKKLAQDEYNTYNENLSTIDDELLEILFDNIGRDNCQNIIFEITAGVGGLESMVFTADLYNMYQGHFNYLGYTYETLELSSETGVTCGGGIRTASILISGNGAFELLRHEGGVHRVQRIPTTEKHGRIHTSTASVVVLPQPTDIEINIQDKDLKIETKRATGAGGQSVNTTDSAVRITHLPTGISVESQTDRSQIKNRQTAMLRLKTKIYDMQYNEQKQTAGILRKKQRGLGLRNEKIRTYNYNQDRITDHRIPNGTMHNLKTFMEGGESLKNLQLQLQKYYQLKLFKESIEKCN</sequence>
<keyword evidence="3" id="KW-0648">Protein biosynthesis</keyword>
<dbReference type="Gene3D" id="3.30.70.1660">
    <property type="match status" value="1"/>
</dbReference>
<protein>
    <recommendedName>
        <fullName evidence="5">Prokaryotic-type class I peptide chain release factors domain-containing protein</fullName>
    </recommendedName>
</protein>
<keyword evidence="7" id="KW-1185">Reference proteome</keyword>
<dbReference type="PANTHER" id="PTHR43804:SF7">
    <property type="entry name" value="LD18447P"/>
    <property type="match status" value="1"/>
</dbReference>
<gene>
    <name evidence="6" type="ORF">HCN44_008907</name>
</gene>
<dbReference type="GO" id="GO:0003747">
    <property type="term" value="F:translation release factor activity"/>
    <property type="evidence" value="ECO:0007669"/>
    <property type="project" value="InterPro"/>
</dbReference>
<evidence type="ECO:0000256" key="1">
    <source>
        <dbReference type="ARBA" id="ARBA00010835"/>
    </source>
</evidence>
<dbReference type="SUPFAM" id="SSF75620">
    <property type="entry name" value="Release factor"/>
    <property type="match status" value="1"/>
</dbReference>
<name>A0A834XSS8_APHGI</name>
<proteinExistence type="inferred from homology"/>
<dbReference type="InterPro" id="IPR005139">
    <property type="entry name" value="PCRF"/>
</dbReference>
<dbReference type="AlphaFoldDB" id="A0A834XSS8"/>
<dbReference type="InterPro" id="IPR000352">
    <property type="entry name" value="Pep_chain_release_fac_I"/>
</dbReference>
<dbReference type="OrthoDB" id="2019491at2759"/>
<keyword evidence="2" id="KW-0488">Methylation</keyword>
<dbReference type="SMART" id="SM00937">
    <property type="entry name" value="PCRF"/>
    <property type="match status" value="1"/>
</dbReference>
<dbReference type="GO" id="GO:0005737">
    <property type="term" value="C:cytoplasm"/>
    <property type="evidence" value="ECO:0007669"/>
    <property type="project" value="UniProtKB-ARBA"/>
</dbReference>
<organism evidence="6 7">
    <name type="scientific">Aphidius gifuensis</name>
    <name type="common">Parasitoid wasp</name>
    <dbReference type="NCBI Taxonomy" id="684658"/>
    <lineage>
        <taxon>Eukaryota</taxon>
        <taxon>Metazoa</taxon>
        <taxon>Ecdysozoa</taxon>
        <taxon>Arthropoda</taxon>
        <taxon>Hexapoda</taxon>
        <taxon>Insecta</taxon>
        <taxon>Pterygota</taxon>
        <taxon>Neoptera</taxon>
        <taxon>Endopterygota</taxon>
        <taxon>Hymenoptera</taxon>
        <taxon>Apocrita</taxon>
        <taxon>Ichneumonoidea</taxon>
        <taxon>Braconidae</taxon>
        <taxon>Aphidiinae</taxon>
        <taxon>Aphidius</taxon>
    </lineage>
</organism>
<evidence type="ECO:0000313" key="7">
    <source>
        <dbReference type="Proteomes" id="UP000639338"/>
    </source>
</evidence>
<dbReference type="InterPro" id="IPR045853">
    <property type="entry name" value="Pep_chain_release_fac_I_sf"/>
</dbReference>